<protein>
    <submittedName>
        <fullName evidence="8">Sigma-70 family RNA polymerase sigma factor</fullName>
    </submittedName>
</protein>
<dbReference type="InterPro" id="IPR013324">
    <property type="entry name" value="RNA_pol_sigma_r3/r4-like"/>
</dbReference>
<dbReference type="SUPFAM" id="SSF88946">
    <property type="entry name" value="Sigma2 domain of RNA polymerase sigma factors"/>
    <property type="match status" value="1"/>
</dbReference>
<evidence type="ECO:0000256" key="5">
    <source>
        <dbReference type="ARBA" id="ARBA00023163"/>
    </source>
</evidence>
<dbReference type="GO" id="GO:0003677">
    <property type="term" value="F:DNA binding"/>
    <property type="evidence" value="ECO:0007669"/>
    <property type="project" value="UniProtKB-KW"/>
</dbReference>
<evidence type="ECO:0000313" key="9">
    <source>
        <dbReference type="Proteomes" id="UP000753196"/>
    </source>
</evidence>
<dbReference type="InterPro" id="IPR036388">
    <property type="entry name" value="WH-like_DNA-bd_sf"/>
</dbReference>
<gene>
    <name evidence="8" type="ORF">HY221_02130</name>
</gene>
<dbReference type="InterPro" id="IPR013249">
    <property type="entry name" value="RNA_pol_sigma70_r4_t2"/>
</dbReference>
<dbReference type="PANTHER" id="PTHR43133:SF8">
    <property type="entry name" value="RNA POLYMERASE SIGMA FACTOR HI_1459-RELATED"/>
    <property type="match status" value="1"/>
</dbReference>
<dbReference type="GO" id="GO:0016987">
    <property type="term" value="F:sigma factor activity"/>
    <property type="evidence" value="ECO:0007669"/>
    <property type="project" value="UniProtKB-KW"/>
</dbReference>
<keyword evidence="2" id="KW-0805">Transcription regulation</keyword>
<dbReference type="Pfam" id="PF04542">
    <property type="entry name" value="Sigma70_r2"/>
    <property type="match status" value="1"/>
</dbReference>
<dbReference type="Gene3D" id="1.10.1740.10">
    <property type="match status" value="1"/>
</dbReference>
<dbReference type="InterPro" id="IPR014284">
    <property type="entry name" value="RNA_pol_sigma-70_dom"/>
</dbReference>
<evidence type="ECO:0000256" key="2">
    <source>
        <dbReference type="ARBA" id="ARBA00023015"/>
    </source>
</evidence>
<name>A0A932QYD4_9BACT</name>
<dbReference type="InterPro" id="IPR007627">
    <property type="entry name" value="RNA_pol_sigma70_r2"/>
</dbReference>
<keyword evidence="4" id="KW-0238">DNA-binding</keyword>
<accession>A0A932QYD4</accession>
<comment type="caution">
    <text evidence="8">The sequence shown here is derived from an EMBL/GenBank/DDBJ whole genome shotgun (WGS) entry which is preliminary data.</text>
</comment>
<sequence>MTGGTFAGARRSGVRVTSAEPHALVEANDNTLDDAWLLSRITQGDHDAFAQLVRRHAPRFFRVACRFTGNGTESEDIVQDAFLKIWERPDLWKSDRNTAFTTWFYRIVVNQCLDLAKKKRPVGLVDEQSIEDGRITQEQSMIEQERSTLVEREIARLPERQRTALNLCFYEELSNKEAAEIMGVGLKALQALLMRAKATLKNELKIFTGGT</sequence>
<dbReference type="Gene3D" id="1.10.10.10">
    <property type="entry name" value="Winged helix-like DNA-binding domain superfamily/Winged helix DNA-binding domain"/>
    <property type="match status" value="1"/>
</dbReference>
<dbReference type="CDD" id="cd06171">
    <property type="entry name" value="Sigma70_r4"/>
    <property type="match status" value="1"/>
</dbReference>
<dbReference type="PANTHER" id="PTHR43133">
    <property type="entry name" value="RNA POLYMERASE ECF-TYPE SIGMA FACTO"/>
    <property type="match status" value="1"/>
</dbReference>
<keyword evidence="5" id="KW-0804">Transcription</keyword>
<keyword evidence="3" id="KW-0731">Sigma factor</keyword>
<dbReference type="InterPro" id="IPR039425">
    <property type="entry name" value="RNA_pol_sigma-70-like"/>
</dbReference>
<dbReference type="SUPFAM" id="SSF88659">
    <property type="entry name" value="Sigma3 and sigma4 domains of RNA polymerase sigma factors"/>
    <property type="match status" value="1"/>
</dbReference>
<proteinExistence type="inferred from homology"/>
<dbReference type="Proteomes" id="UP000753196">
    <property type="component" value="Unassembled WGS sequence"/>
</dbReference>
<dbReference type="GO" id="GO:0006352">
    <property type="term" value="P:DNA-templated transcription initiation"/>
    <property type="evidence" value="ECO:0007669"/>
    <property type="project" value="InterPro"/>
</dbReference>
<dbReference type="Pfam" id="PF08281">
    <property type="entry name" value="Sigma70_r4_2"/>
    <property type="match status" value="1"/>
</dbReference>
<evidence type="ECO:0000256" key="4">
    <source>
        <dbReference type="ARBA" id="ARBA00023125"/>
    </source>
</evidence>
<dbReference type="InterPro" id="IPR013325">
    <property type="entry name" value="RNA_pol_sigma_r2"/>
</dbReference>
<comment type="similarity">
    <text evidence="1">Belongs to the sigma-70 factor family. ECF subfamily.</text>
</comment>
<evidence type="ECO:0000259" key="6">
    <source>
        <dbReference type="Pfam" id="PF04542"/>
    </source>
</evidence>
<dbReference type="EMBL" id="JACQCR010000048">
    <property type="protein sequence ID" value="MBI3631111.1"/>
    <property type="molecule type" value="Genomic_DNA"/>
</dbReference>
<dbReference type="AlphaFoldDB" id="A0A932QYD4"/>
<evidence type="ECO:0000313" key="8">
    <source>
        <dbReference type="EMBL" id="MBI3631111.1"/>
    </source>
</evidence>
<dbReference type="NCBIfam" id="TIGR02937">
    <property type="entry name" value="sigma70-ECF"/>
    <property type="match status" value="1"/>
</dbReference>
<evidence type="ECO:0000259" key="7">
    <source>
        <dbReference type="Pfam" id="PF08281"/>
    </source>
</evidence>
<organism evidence="8 9">
    <name type="scientific">Candidatus Sungiibacteriota bacterium</name>
    <dbReference type="NCBI Taxonomy" id="2750080"/>
    <lineage>
        <taxon>Bacteria</taxon>
        <taxon>Candidatus Sungiibacteriota</taxon>
    </lineage>
</organism>
<feature type="domain" description="RNA polymerase sigma factor 70 region 4 type 2" evidence="7">
    <location>
        <begin position="150"/>
        <end position="200"/>
    </location>
</feature>
<feature type="domain" description="RNA polymerase sigma-70 region 2" evidence="6">
    <location>
        <begin position="52"/>
        <end position="120"/>
    </location>
</feature>
<evidence type="ECO:0000256" key="1">
    <source>
        <dbReference type="ARBA" id="ARBA00010641"/>
    </source>
</evidence>
<evidence type="ECO:0000256" key="3">
    <source>
        <dbReference type="ARBA" id="ARBA00023082"/>
    </source>
</evidence>
<reference evidence="8" key="1">
    <citation type="submission" date="2020-07" db="EMBL/GenBank/DDBJ databases">
        <title>Huge and variable diversity of episymbiotic CPR bacteria and DPANN archaea in groundwater ecosystems.</title>
        <authorList>
            <person name="He C.Y."/>
            <person name="Keren R."/>
            <person name="Whittaker M."/>
            <person name="Farag I.F."/>
            <person name="Doudna J."/>
            <person name="Cate J.H.D."/>
            <person name="Banfield J.F."/>
        </authorList>
    </citation>
    <scope>NUCLEOTIDE SEQUENCE</scope>
    <source>
        <strain evidence="8">NC_groundwater_973_Pr1_S-0.2um_54_13</strain>
    </source>
</reference>